<evidence type="ECO:0000256" key="5">
    <source>
        <dbReference type="ARBA" id="ARBA00022723"/>
    </source>
</evidence>
<dbReference type="PANTHER" id="PTHR18952:SF265">
    <property type="entry name" value="CARBONIC ANHYDRASE"/>
    <property type="match status" value="1"/>
</dbReference>
<evidence type="ECO:0000256" key="3">
    <source>
        <dbReference type="ARBA" id="ARBA00010718"/>
    </source>
</evidence>
<keyword evidence="7 9" id="KW-0456">Lyase</keyword>
<dbReference type="PROSITE" id="PS51257">
    <property type="entry name" value="PROKAR_LIPOPROTEIN"/>
    <property type="match status" value="1"/>
</dbReference>
<dbReference type="PROSITE" id="PS00162">
    <property type="entry name" value="ALPHA_CA_1"/>
    <property type="match status" value="1"/>
</dbReference>
<feature type="chain" id="PRO_5044949669" description="Carbonic anhydrase" evidence="9">
    <location>
        <begin position="20"/>
        <end position="275"/>
    </location>
</feature>
<protein>
    <recommendedName>
        <fullName evidence="4 9">Carbonic anhydrase</fullName>
        <ecNumber evidence="4 9">4.2.1.1</ecNumber>
    </recommendedName>
</protein>
<dbReference type="Pfam" id="PF00194">
    <property type="entry name" value="Carb_anhydrase"/>
    <property type="match status" value="1"/>
</dbReference>
<comment type="cofactor">
    <cofactor evidence="1 9">
        <name>Zn(2+)</name>
        <dbReference type="ChEBI" id="CHEBI:29105"/>
    </cofactor>
</comment>
<dbReference type="InterPro" id="IPR001148">
    <property type="entry name" value="CA_dom"/>
</dbReference>
<keyword evidence="12" id="KW-1185">Reference proteome</keyword>
<evidence type="ECO:0000256" key="9">
    <source>
        <dbReference type="RuleBase" id="RU367011"/>
    </source>
</evidence>
<evidence type="ECO:0000256" key="2">
    <source>
        <dbReference type="ARBA" id="ARBA00002904"/>
    </source>
</evidence>
<evidence type="ECO:0000256" key="8">
    <source>
        <dbReference type="ARBA" id="ARBA00048348"/>
    </source>
</evidence>
<comment type="similarity">
    <text evidence="3 9">Belongs to the alpha-carbonic anhydrase family.</text>
</comment>
<evidence type="ECO:0000259" key="10">
    <source>
        <dbReference type="PROSITE" id="PS51144"/>
    </source>
</evidence>
<dbReference type="InterPro" id="IPR018338">
    <property type="entry name" value="Carbonic_anhydrase_a-class_CS"/>
</dbReference>
<dbReference type="InterPro" id="IPR023561">
    <property type="entry name" value="Carbonic_anhydrase_a-class"/>
</dbReference>
<dbReference type="PROSITE" id="PS51144">
    <property type="entry name" value="ALPHA_CA_2"/>
    <property type="match status" value="1"/>
</dbReference>
<evidence type="ECO:0000256" key="6">
    <source>
        <dbReference type="ARBA" id="ARBA00022833"/>
    </source>
</evidence>
<organism evidence="11 12">
    <name type="scientific">Sporothrix bragantina</name>
    <dbReference type="NCBI Taxonomy" id="671064"/>
    <lineage>
        <taxon>Eukaryota</taxon>
        <taxon>Fungi</taxon>
        <taxon>Dikarya</taxon>
        <taxon>Ascomycota</taxon>
        <taxon>Pezizomycotina</taxon>
        <taxon>Sordariomycetes</taxon>
        <taxon>Sordariomycetidae</taxon>
        <taxon>Ophiostomatales</taxon>
        <taxon>Ophiostomataceae</taxon>
        <taxon>Sporothrix</taxon>
    </lineage>
</organism>
<evidence type="ECO:0000256" key="7">
    <source>
        <dbReference type="ARBA" id="ARBA00023239"/>
    </source>
</evidence>
<comment type="catalytic activity">
    <reaction evidence="8 9">
        <text>hydrogencarbonate + H(+) = CO2 + H2O</text>
        <dbReference type="Rhea" id="RHEA:10748"/>
        <dbReference type="ChEBI" id="CHEBI:15377"/>
        <dbReference type="ChEBI" id="CHEBI:15378"/>
        <dbReference type="ChEBI" id="CHEBI:16526"/>
        <dbReference type="ChEBI" id="CHEBI:17544"/>
        <dbReference type="EC" id="4.2.1.1"/>
    </reaction>
</comment>
<keyword evidence="9" id="KW-0732">Signal</keyword>
<comment type="caution">
    <text evidence="11">The sequence shown here is derived from an EMBL/GenBank/DDBJ whole genome shotgun (WGS) entry which is preliminary data.</text>
</comment>
<proteinExistence type="inferred from homology"/>
<accession>A0ABP0BFX6</accession>
<reference evidence="11 12" key="1">
    <citation type="submission" date="2024-01" db="EMBL/GenBank/DDBJ databases">
        <authorList>
            <person name="Allen C."/>
            <person name="Tagirdzhanova G."/>
        </authorList>
    </citation>
    <scope>NUCLEOTIDE SEQUENCE [LARGE SCALE GENOMIC DNA]</scope>
</reference>
<dbReference type="InterPro" id="IPR036398">
    <property type="entry name" value="CA_dom_sf"/>
</dbReference>
<keyword evidence="6 9" id="KW-0862">Zinc</keyword>
<dbReference type="SUPFAM" id="SSF51069">
    <property type="entry name" value="Carbonic anhydrase"/>
    <property type="match status" value="1"/>
</dbReference>
<dbReference type="Proteomes" id="UP001642406">
    <property type="component" value="Unassembled WGS sequence"/>
</dbReference>
<evidence type="ECO:0000256" key="4">
    <source>
        <dbReference type="ARBA" id="ARBA00012925"/>
    </source>
</evidence>
<dbReference type="Gene3D" id="3.10.200.10">
    <property type="entry name" value="Alpha carbonic anhydrase"/>
    <property type="match status" value="1"/>
</dbReference>
<dbReference type="SMART" id="SM01057">
    <property type="entry name" value="Carb_anhydrase"/>
    <property type="match status" value="1"/>
</dbReference>
<dbReference type="PANTHER" id="PTHR18952">
    <property type="entry name" value="CARBONIC ANHYDRASE"/>
    <property type="match status" value="1"/>
</dbReference>
<sequence>MVRITNIAVFAASFSAASASCLSGTRLAARAADGTVAISTFNYTGEGGPLNWYGLNTTTNSACSKGKNQSPIDIVTQSIEYASASSLNFSVPAVPSAKFENLGTNVEVVINGSLVTSNLTYQLAQFHFHTPSEHRINEEYFPMEAHFVYETSAGDIAVVAFVFQLSQFGYSTPLFDSVFAHLDDIATPGTFTETGPLDFTGLIKHFNTHGIYYYSGSLTTPPCSENVAWYISTEPLPLNVQTYNAVKKVVKFNARYTQNTVGRDNLLEVSAAELQ</sequence>
<dbReference type="EC" id="4.2.1.1" evidence="4 9"/>
<feature type="signal peptide" evidence="9">
    <location>
        <begin position="1"/>
        <end position="19"/>
    </location>
</feature>
<gene>
    <name evidence="11" type="ORF">SBRCBS47491_003500</name>
</gene>
<dbReference type="InterPro" id="IPR041891">
    <property type="entry name" value="Alpha_CA_prokaryot-like"/>
</dbReference>
<dbReference type="EMBL" id="CAWUHC010000023">
    <property type="protein sequence ID" value="CAK7218411.1"/>
    <property type="molecule type" value="Genomic_DNA"/>
</dbReference>
<keyword evidence="5 9" id="KW-0479">Metal-binding</keyword>
<comment type="function">
    <text evidence="2 9">Reversible hydration of carbon dioxide.</text>
</comment>
<evidence type="ECO:0000256" key="1">
    <source>
        <dbReference type="ARBA" id="ARBA00001947"/>
    </source>
</evidence>
<name>A0ABP0BFX6_9PEZI</name>
<feature type="domain" description="Alpha-carbonic anhydrase" evidence="10">
    <location>
        <begin position="39"/>
        <end position="275"/>
    </location>
</feature>
<dbReference type="CDD" id="cd03124">
    <property type="entry name" value="alpha_CA_prokaryotic_like"/>
    <property type="match status" value="1"/>
</dbReference>
<evidence type="ECO:0000313" key="11">
    <source>
        <dbReference type="EMBL" id="CAK7218411.1"/>
    </source>
</evidence>
<evidence type="ECO:0000313" key="12">
    <source>
        <dbReference type="Proteomes" id="UP001642406"/>
    </source>
</evidence>